<name>A0A5B8V3L5_9SPHI</name>
<accession>A0A5B8V3L5</accession>
<gene>
    <name evidence="1" type="ORF">FRZ54_22870</name>
</gene>
<organism evidence="1 2">
    <name type="scientific">Mucilaginibacter ginsenosidivorans</name>
    <dbReference type="NCBI Taxonomy" id="398053"/>
    <lineage>
        <taxon>Bacteria</taxon>
        <taxon>Pseudomonadati</taxon>
        <taxon>Bacteroidota</taxon>
        <taxon>Sphingobacteriia</taxon>
        <taxon>Sphingobacteriales</taxon>
        <taxon>Sphingobacteriaceae</taxon>
        <taxon>Mucilaginibacter</taxon>
    </lineage>
</organism>
<dbReference type="EMBL" id="CP042436">
    <property type="protein sequence ID" value="QEC65291.1"/>
    <property type="molecule type" value="Genomic_DNA"/>
</dbReference>
<dbReference type="RefSeq" id="WP_147034122.1">
    <property type="nucleotide sequence ID" value="NZ_CP042436.1"/>
</dbReference>
<evidence type="ECO:0000313" key="1">
    <source>
        <dbReference type="EMBL" id="QEC65291.1"/>
    </source>
</evidence>
<dbReference type="OrthoDB" id="840133at2"/>
<protein>
    <submittedName>
        <fullName evidence="1">Uncharacterized protein</fullName>
    </submittedName>
</protein>
<dbReference type="KEGG" id="mgin:FRZ54_22870"/>
<proteinExistence type="predicted"/>
<sequence length="173" mass="20777">MSIGFENLDDHVIPMAEFLLKYRFTDPDYEELPQSHLAQLKPLDTHGSKFLWNYIKEANIHLDFPFKRDLFNVIDKFMITGDDEQETKKWLYKRGFPFDKPVYLSWQPDLAMIIPWELLIKYFDAFYYSIADDLTVIDQNLNWALLFFHEHEIYFGSNEKYTPHEVSEDTSFL</sequence>
<evidence type="ECO:0000313" key="2">
    <source>
        <dbReference type="Proteomes" id="UP000321479"/>
    </source>
</evidence>
<dbReference type="Proteomes" id="UP000321479">
    <property type="component" value="Chromosome"/>
</dbReference>
<dbReference type="AlphaFoldDB" id="A0A5B8V3L5"/>
<reference evidence="1 2" key="1">
    <citation type="journal article" date="2017" name="Curr. Microbiol.">
        <title>Mucilaginibacter ginsenosidivorans sp. nov., Isolated from Soil of Ginseng Field.</title>
        <authorList>
            <person name="Kim M.M."/>
            <person name="Siddiqi M.Z."/>
            <person name="Im W.T."/>
        </authorList>
    </citation>
    <scope>NUCLEOTIDE SEQUENCE [LARGE SCALE GENOMIC DNA]</scope>
    <source>
        <strain evidence="1 2">Gsoil 3017</strain>
    </source>
</reference>
<keyword evidence="2" id="KW-1185">Reference proteome</keyword>